<accession>A0A7J6FYY8</accession>
<comment type="caution">
    <text evidence="1">The sequence shown here is derived from an EMBL/GenBank/DDBJ whole genome shotgun (WGS) entry which is preliminary data.</text>
</comment>
<gene>
    <name evidence="1" type="ORF">F8388_005005</name>
</gene>
<proteinExistence type="predicted"/>
<organism evidence="1 2">
    <name type="scientific">Cannabis sativa</name>
    <name type="common">Hemp</name>
    <name type="synonym">Marijuana</name>
    <dbReference type="NCBI Taxonomy" id="3483"/>
    <lineage>
        <taxon>Eukaryota</taxon>
        <taxon>Viridiplantae</taxon>
        <taxon>Streptophyta</taxon>
        <taxon>Embryophyta</taxon>
        <taxon>Tracheophyta</taxon>
        <taxon>Spermatophyta</taxon>
        <taxon>Magnoliopsida</taxon>
        <taxon>eudicotyledons</taxon>
        <taxon>Gunneridae</taxon>
        <taxon>Pentapetalae</taxon>
        <taxon>rosids</taxon>
        <taxon>fabids</taxon>
        <taxon>Rosales</taxon>
        <taxon>Cannabaceae</taxon>
        <taxon>Cannabis</taxon>
    </lineage>
</organism>
<evidence type="ECO:0000313" key="1">
    <source>
        <dbReference type="EMBL" id="KAF4375915.1"/>
    </source>
</evidence>
<sequence length="164" mass="19142">MRQIFHKNFWRCYLPFISLKDCIHNLRNNSFVHHKVDDANSLRNSMFHTKTIQHPSKCHQQRKKSLLNLFNKEIITKVSITYSQESINHDSKIIRILDLTLFAISINDSVVEEVFFNSRRGKHGRIDGTMVAVVVDRSMPKDGHSYKKFETSPISAAEYYWTGG</sequence>
<reference evidence="1 2" key="1">
    <citation type="journal article" date="2020" name="bioRxiv">
        <title>Sequence and annotation of 42 cannabis genomes reveals extensive copy number variation in cannabinoid synthesis and pathogen resistance genes.</title>
        <authorList>
            <person name="Mckernan K.J."/>
            <person name="Helbert Y."/>
            <person name="Kane L.T."/>
            <person name="Ebling H."/>
            <person name="Zhang L."/>
            <person name="Liu B."/>
            <person name="Eaton Z."/>
            <person name="Mclaughlin S."/>
            <person name="Kingan S."/>
            <person name="Baybayan P."/>
            <person name="Concepcion G."/>
            <person name="Jordan M."/>
            <person name="Riva A."/>
            <person name="Barbazuk W."/>
            <person name="Harkins T."/>
        </authorList>
    </citation>
    <scope>NUCLEOTIDE SEQUENCE [LARGE SCALE GENOMIC DNA]</scope>
    <source>
        <strain evidence="2">cv. Jamaican Lion 4</strain>
        <tissue evidence="1">Leaf</tissue>
    </source>
</reference>
<evidence type="ECO:0000313" key="2">
    <source>
        <dbReference type="Proteomes" id="UP000525078"/>
    </source>
</evidence>
<dbReference type="EMBL" id="JAATIP010000088">
    <property type="protein sequence ID" value="KAF4375915.1"/>
    <property type="molecule type" value="Genomic_DNA"/>
</dbReference>
<name>A0A7J6FYY8_CANSA</name>
<protein>
    <submittedName>
        <fullName evidence="1">Uncharacterized protein</fullName>
    </submittedName>
</protein>
<dbReference type="AlphaFoldDB" id="A0A7J6FYY8"/>
<dbReference type="Proteomes" id="UP000525078">
    <property type="component" value="Unassembled WGS sequence"/>
</dbReference>